<proteinExistence type="inferred from homology"/>
<evidence type="ECO:0000256" key="3">
    <source>
        <dbReference type="ARBA" id="ARBA00022475"/>
    </source>
</evidence>
<evidence type="ECO:0000313" key="8">
    <source>
        <dbReference type="EMBL" id="QXO93567.1"/>
    </source>
</evidence>
<reference evidence="8 9" key="1">
    <citation type="submission" date="2021-06" db="EMBL/GenBank/DDBJ databases">
        <title>Complete genome sequence of the secondary alcohol utilizing methanogen Methanospirillum hungatei strain GP1.</title>
        <authorList>
            <person name="Day L.A."/>
            <person name="Costa K.C."/>
        </authorList>
    </citation>
    <scope>NUCLEOTIDE SEQUENCE [LARGE SCALE GENOMIC DNA]</scope>
    <source>
        <strain evidence="8 9">GP1</strain>
    </source>
</reference>
<feature type="transmembrane region" description="Helical" evidence="7">
    <location>
        <begin position="193"/>
        <end position="220"/>
    </location>
</feature>
<dbReference type="PANTHER" id="PTHR30250">
    <property type="entry name" value="PST FAMILY PREDICTED COLANIC ACID TRANSPORTER"/>
    <property type="match status" value="1"/>
</dbReference>
<feature type="transmembrane region" description="Helical" evidence="7">
    <location>
        <begin position="39"/>
        <end position="60"/>
    </location>
</feature>
<feature type="transmembrane region" description="Helical" evidence="7">
    <location>
        <begin position="252"/>
        <end position="276"/>
    </location>
</feature>
<feature type="transmembrane region" description="Helical" evidence="7">
    <location>
        <begin position="395"/>
        <end position="417"/>
    </location>
</feature>
<keyword evidence="5 7" id="KW-1133">Transmembrane helix</keyword>
<comment type="similarity">
    <text evidence="2">Belongs to the polysaccharide synthase family.</text>
</comment>
<dbReference type="Proteomes" id="UP000694228">
    <property type="component" value="Chromosome"/>
</dbReference>
<organism evidence="8 9">
    <name type="scientific">Methanospirillum hungatei</name>
    <dbReference type="NCBI Taxonomy" id="2203"/>
    <lineage>
        <taxon>Archaea</taxon>
        <taxon>Methanobacteriati</taxon>
        <taxon>Methanobacteriota</taxon>
        <taxon>Stenosarchaea group</taxon>
        <taxon>Methanomicrobia</taxon>
        <taxon>Methanomicrobiales</taxon>
        <taxon>Methanospirillaceae</taxon>
        <taxon>Methanospirillum</taxon>
    </lineage>
</organism>
<evidence type="ECO:0000256" key="5">
    <source>
        <dbReference type="ARBA" id="ARBA00022989"/>
    </source>
</evidence>
<sequence>MTVNLYTILYRLLISSVIYFKKISFVDHIIRFILNKPLYKGVIILGSGTAVVQLIGILSMPIITRLYTPSDLGILAVFSSVLAMLGIGASLKYEFALGLPKNDGEAINLLFLCVILLFSTTVSLSFLLLFASFFYTNPFHIDLSKKYYGYLVIGFFGMGLYNVLNNWAIRQQDYKMITHTKINQGIGGVSLKIILGIISFGPLGLIIGHIISQITGILILGRRVWSKEINNLNKLSFCNVKILAKKYKAFPIFHFPASIINTLSLQIPSIILLWVYDSQIVGFYSLAYTLVVFPGNAISQAMGQAYLGEATKMVRENSKSLREFYLKTIKHLSIIAIPLIGLPALLAPFLIPYIFGEVWSDSGLFCWLLAPMAIVGFIISPTSILSIYGNNHWNLIWDITRTGGVILGFYFCILFRCSVSITLTVYTIIMIVMYFVLVFIVLHVIEKFLKFVVINQ</sequence>
<keyword evidence="3" id="KW-1003">Cell membrane</keyword>
<evidence type="ECO:0000313" key="9">
    <source>
        <dbReference type="Proteomes" id="UP000694228"/>
    </source>
</evidence>
<protein>
    <submittedName>
        <fullName evidence="8">Oligosaccharide flippase family protein</fullName>
    </submittedName>
</protein>
<dbReference type="PANTHER" id="PTHR30250:SF10">
    <property type="entry name" value="LIPOPOLYSACCHARIDE BIOSYNTHESIS PROTEIN WZXC"/>
    <property type="match status" value="1"/>
</dbReference>
<comment type="subcellular location">
    <subcellularLocation>
        <location evidence="1">Cell membrane</location>
        <topology evidence="1">Multi-pass membrane protein</topology>
    </subcellularLocation>
</comment>
<dbReference type="AlphaFoldDB" id="A0A8F5ZDC4"/>
<keyword evidence="4 7" id="KW-0812">Transmembrane</keyword>
<dbReference type="EMBL" id="CP077107">
    <property type="protein sequence ID" value="QXO93567.1"/>
    <property type="molecule type" value="Genomic_DNA"/>
</dbReference>
<name>A0A8F5ZDC4_METHU</name>
<evidence type="ECO:0000256" key="6">
    <source>
        <dbReference type="ARBA" id="ARBA00023136"/>
    </source>
</evidence>
<feature type="transmembrane region" description="Helical" evidence="7">
    <location>
        <begin position="282"/>
        <end position="307"/>
    </location>
</feature>
<dbReference type="InterPro" id="IPR050833">
    <property type="entry name" value="Poly_Biosynth_Transport"/>
</dbReference>
<dbReference type="OrthoDB" id="118009at2157"/>
<evidence type="ECO:0000256" key="7">
    <source>
        <dbReference type="SAM" id="Phobius"/>
    </source>
</evidence>
<feature type="transmembrane region" description="Helical" evidence="7">
    <location>
        <begin position="423"/>
        <end position="445"/>
    </location>
</feature>
<evidence type="ECO:0000256" key="1">
    <source>
        <dbReference type="ARBA" id="ARBA00004651"/>
    </source>
</evidence>
<gene>
    <name evidence="8" type="ORF">KSK55_09260</name>
</gene>
<keyword evidence="6 7" id="KW-0472">Membrane</keyword>
<accession>A0A8F5ZDC4</accession>
<feature type="transmembrane region" description="Helical" evidence="7">
    <location>
        <begin position="328"/>
        <end position="355"/>
    </location>
</feature>
<feature type="transmembrane region" description="Helical" evidence="7">
    <location>
        <begin position="72"/>
        <end position="89"/>
    </location>
</feature>
<feature type="transmembrane region" description="Helical" evidence="7">
    <location>
        <begin position="147"/>
        <end position="164"/>
    </location>
</feature>
<evidence type="ECO:0000256" key="2">
    <source>
        <dbReference type="ARBA" id="ARBA00007430"/>
    </source>
</evidence>
<evidence type="ECO:0000256" key="4">
    <source>
        <dbReference type="ARBA" id="ARBA00022692"/>
    </source>
</evidence>
<dbReference type="GO" id="GO:0005886">
    <property type="term" value="C:plasma membrane"/>
    <property type="evidence" value="ECO:0007669"/>
    <property type="project" value="UniProtKB-SubCell"/>
</dbReference>
<feature type="transmembrane region" description="Helical" evidence="7">
    <location>
        <begin position="367"/>
        <end position="388"/>
    </location>
</feature>
<feature type="transmembrane region" description="Helical" evidence="7">
    <location>
        <begin position="109"/>
        <end position="135"/>
    </location>
</feature>
<dbReference type="Pfam" id="PF13440">
    <property type="entry name" value="Polysacc_synt_3"/>
    <property type="match status" value="1"/>
</dbReference>